<dbReference type="AlphaFoldDB" id="A0A1G8GEA6"/>
<dbReference type="STRING" id="861298.SAMN04488136_13629"/>
<proteinExistence type="predicted"/>
<keyword evidence="2" id="KW-1185">Reference proteome</keyword>
<accession>A0A1G8GEA6</accession>
<evidence type="ECO:0000313" key="1">
    <source>
        <dbReference type="EMBL" id="SDH92666.1"/>
    </source>
</evidence>
<protein>
    <submittedName>
        <fullName evidence="1">Uncharacterized protein</fullName>
    </submittedName>
</protein>
<reference evidence="1 2" key="1">
    <citation type="submission" date="2016-10" db="EMBL/GenBank/DDBJ databases">
        <authorList>
            <person name="de Groot N.N."/>
        </authorList>
    </citation>
    <scope>NUCLEOTIDE SEQUENCE [LARGE SCALE GENOMIC DNA]</scope>
    <source>
        <strain evidence="1 2">CGMCC 1.10228</strain>
    </source>
</reference>
<dbReference type="Proteomes" id="UP000198854">
    <property type="component" value="Unassembled WGS sequence"/>
</dbReference>
<gene>
    <name evidence="1" type="ORF">SAMN04488136_13629</name>
</gene>
<dbReference type="RefSeq" id="WP_093278983.1">
    <property type="nucleotide sequence ID" value="NZ_FNDD01000036.1"/>
</dbReference>
<name>A0A1G8GEA6_9VIBR</name>
<sequence length="77" mass="8989">MGNKPTKPMELIALCWRRAERVDFAADIAPPKMPIREYQDECKVLGGIILKRDRFEIRHCNLNICSSNYSSYFKLLL</sequence>
<evidence type="ECO:0000313" key="2">
    <source>
        <dbReference type="Proteomes" id="UP000198854"/>
    </source>
</evidence>
<organism evidence="1 2">
    <name type="scientific">Vibrio xiamenensis</name>
    <dbReference type="NCBI Taxonomy" id="861298"/>
    <lineage>
        <taxon>Bacteria</taxon>
        <taxon>Pseudomonadati</taxon>
        <taxon>Pseudomonadota</taxon>
        <taxon>Gammaproteobacteria</taxon>
        <taxon>Vibrionales</taxon>
        <taxon>Vibrionaceae</taxon>
        <taxon>Vibrio</taxon>
    </lineage>
</organism>
<dbReference type="EMBL" id="FNDD01000036">
    <property type="protein sequence ID" value="SDH92666.1"/>
    <property type="molecule type" value="Genomic_DNA"/>
</dbReference>